<gene>
    <name evidence="1" type="ORF">M0R45_017061</name>
</gene>
<proteinExistence type="predicted"/>
<organism evidence="1 2">
    <name type="scientific">Rubus argutus</name>
    <name type="common">Southern blackberry</name>
    <dbReference type="NCBI Taxonomy" id="59490"/>
    <lineage>
        <taxon>Eukaryota</taxon>
        <taxon>Viridiplantae</taxon>
        <taxon>Streptophyta</taxon>
        <taxon>Embryophyta</taxon>
        <taxon>Tracheophyta</taxon>
        <taxon>Spermatophyta</taxon>
        <taxon>Magnoliopsida</taxon>
        <taxon>eudicotyledons</taxon>
        <taxon>Gunneridae</taxon>
        <taxon>Pentapetalae</taxon>
        <taxon>rosids</taxon>
        <taxon>fabids</taxon>
        <taxon>Rosales</taxon>
        <taxon>Rosaceae</taxon>
        <taxon>Rosoideae</taxon>
        <taxon>Rosoideae incertae sedis</taxon>
        <taxon>Rubus</taxon>
    </lineage>
</organism>
<dbReference type="PANTHER" id="PTHR33710">
    <property type="entry name" value="BNAC02G09200D PROTEIN"/>
    <property type="match status" value="1"/>
</dbReference>
<reference evidence="1 2" key="1">
    <citation type="journal article" date="2023" name="G3 (Bethesda)">
        <title>A chromosome-length genome assembly and annotation of blackberry (Rubus argutus, cv. 'Hillquist').</title>
        <authorList>
            <person name="Bruna T."/>
            <person name="Aryal R."/>
            <person name="Dudchenko O."/>
            <person name="Sargent D.J."/>
            <person name="Mead D."/>
            <person name="Buti M."/>
            <person name="Cavallini A."/>
            <person name="Hytonen T."/>
            <person name="Andres J."/>
            <person name="Pham M."/>
            <person name="Weisz D."/>
            <person name="Mascagni F."/>
            <person name="Usai G."/>
            <person name="Natali L."/>
            <person name="Bassil N."/>
            <person name="Fernandez G.E."/>
            <person name="Lomsadze A."/>
            <person name="Armour M."/>
            <person name="Olukolu B."/>
            <person name="Poorten T."/>
            <person name="Britton C."/>
            <person name="Davik J."/>
            <person name="Ashrafi H."/>
            <person name="Aiden E.L."/>
            <person name="Borodovsky M."/>
            <person name="Worthington M."/>
        </authorList>
    </citation>
    <scope>NUCLEOTIDE SEQUENCE [LARGE SCALE GENOMIC DNA]</scope>
    <source>
        <strain evidence="1">PI 553951</strain>
    </source>
</reference>
<accession>A0AAW1XV44</accession>
<evidence type="ECO:0008006" key="3">
    <source>
        <dbReference type="Google" id="ProtNLM"/>
    </source>
</evidence>
<keyword evidence="2" id="KW-1185">Reference proteome</keyword>
<name>A0AAW1XV44_RUBAR</name>
<comment type="caution">
    <text evidence="1">The sequence shown here is derived from an EMBL/GenBank/DDBJ whole genome shotgun (WGS) entry which is preliminary data.</text>
</comment>
<dbReference type="PANTHER" id="PTHR33710:SF64">
    <property type="entry name" value="ENDONUCLEASE_EXONUCLEASE_PHOSPHATASE DOMAIN-CONTAINING PROTEIN"/>
    <property type="match status" value="1"/>
</dbReference>
<protein>
    <recommendedName>
        <fullName evidence="3">Reverse transcriptase</fullName>
    </recommendedName>
</protein>
<sequence length="297" mass="34197">MTNICELVHVDTKEAEFTWVRRWGVRGNVEVRLDRCLASLSWLYSWDSFNCCTLPRLCFDHNPILMSFSNIFGAGQSLFQFRRMWLEHGGFQGFVKQCWDFVHLHGCPLTILQHKLRILCKSLRTWNWEVFGDVHRRVHTDLADLVSLQHDISISGGSNANYARECELQANLFETLRLQELFWKEKSRLRWLAEGTVFQDPLAIQNYILENCTDLFANHADYSDMGLICRIIPSTVTDVENGPLMAIPSSKEIFLAVKNMDPDSAPGPDGFNGPFFMSCWQIVGEDVTAAIQHFFHT</sequence>
<evidence type="ECO:0000313" key="2">
    <source>
        <dbReference type="Proteomes" id="UP001457282"/>
    </source>
</evidence>
<evidence type="ECO:0000313" key="1">
    <source>
        <dbReference type="EMBL" id="KAK9940398.1"/>
    </source>
</evidence>
<dbReference type="EMBL" id="JBEDUW010000003">
    <property type="protein sequence ID" value="KAK9940398.1"/>
    <property type="molecule type" value="Genomic_DNA"/>
</dbReference>
<dbReference type="AlphaFoldDB" id="A0AAW1XV44"/>
<dbReference type="Proteomes" id="UP001457282">
    <property type="component" value="Unassembled WGS sequence"/>
</dbReference>